<sequence length="36" mass="3839">MPPSCSALSSVSVASGSFLNRFPHTKLNHVHRASSE</sequence>
<accession>A0A392LXA2</accession>
<evidence type="ECO:0000313" key="2">
    <source>
        <dbReference type="Proteomes" id="UP000265520"/>
    </source>
</evidence>
<evidence type="ECO:0000313" key="1">
    <source>
        <dbReference type="EMBL" id="MCH79587.1"/>
    </source>
</evidence>
<keyword evidence="2" id="KW-1185">Reference proteome</keyword>
<protein>
    <submittedName>
        <fullName evidence="1">Uncharacterized protein</fullName>
    </submittedName>
</protein>
<dbReference type="EMBL" id="LXQA010000207">
    <property type="protein sequence ID" value="MCH79587.1"/>
    <property type="molecule type" value="Genomic_DNA"/>
</dbReference>
<reference evidence="1 2" key="1">
    <citation type="journal article" date="2018" name="Front. Plant Sci.">
        <title>Red Clover (Trifolium pratense) and Zigzag Clover (T. medium) - A Picture of Genomic Similarities and Differences.</title>
        <authorList>
            <person name="Dluhosova J."/>
            <person name="Istvanek J."/>
            <person name="Nedelnik J."/>
            <person name="Repkova J."/>
        </authorList>
    </citation>
    <scope>NUCLEOTIDE SEQUENCE [LARGE SCALE GENOMIC DNA]</scope>
    <source>
        <strain evidence="2">cv. 10/8</strain>
        <tissue evidence="1">Leaf</tissue>
    </source>
</reference>
<dbReference type="AlphaFoldDB" id="A0A392LXA2"/>
<feature type="non-terminal residue" evidence="1">
    <location>
        <position position="36"/>
    </location>
</feature>
<gene>
    <name evidence="1" type="ORF">A2U01_0000339</name>
</gene>
<organism evidence="1 2">
    <name type="scientific">Trifolium medium</name>
    <dbReference type="NCBI Taxonomy" id="97028"/>
    <lineage>
        <taxon>Eukaryota</taxon>
        <taxon>Viridiplantae</taxon>
        <taxon>Streptophyta</taxon>
        <taxon>Embryophyta</taxon>
        <taxon>Tracheophyta</taxon>
        <taxon>Spermatophyta</taxon>
        <taxon>Magnoliopsida</taxon>
        <taxon>eudicotyledons</taxon>
        <taxon>Gunneridae</taxon>
        <taxon>Pentapetalae</taxon>
        <taxon>rosids</taxon>
        <taxon>fabids</taxon>
        <taxon>Fabales</taxon>
        <taxon>Fabaceae</taxon>
        <taxon>Papilionoideae</taxon>
        <taxon>50 kb inversion clade</taxon>
        <taxon>NPAAA clade</taxon>
        <taxon>Hologalegina</taxon>
        <taxon>IRL clade</taxon>
        <taxon>Trifolieae</taxon>
        <taxon>Trifolium</taxon>
    </lineage>
</organism>
<dbReference type="Proteomes" id="UP000265520">
    <property type="component" value="Unassembled WGS sequence"/>
</dbReference>
<comment type="caution">
    <text evidence="1">The sequence shown here is derived from an EMBL/GenBank/DDBJ whole genome shotgun (WGS) entry which is preliminary data.</text>
</comment>
<proteinExistence type="predicted"/>
<name>A0A392LXA2_9FABA</name>